<feature type="domain" description="Gp5/Type VI secretion system Vgr protein OB-fold" evidence="1">
    <location>
        <begin position="404"/>
        <end position="482"/>
    </location>
</feature>
<reference evidence="2 3" key="1">
    <citation type="submission" date="2016-06" db="EMBL/GenBank/DDBJ databases">
        <title>Revisiting the taxonomy of the Elizabethkingia Genus based on Whole-Genome Sequencing, Optical Mapping, and MALDI-TOF.</title>
        <authorList>
            <person name="Nicholson A.C."/>
        </authorList>
    </citation>
    <scope>NUCLEOTIDE SEQUENCE [LARGE SCALE GENOMIC DNA]</scope>
    <source>
        <strain evidence="2 3">G4070</strain>
    </source>
</reference>
<dbReference type="Gene3D" id="3.55.50.10">
    <property type="entry name" value="Baseplate protein-like domains"/>
    <property type="match status" value="1"/>
</dbReference>
<sequence length="648" mass="71538">MKKKNTPESAFFKPDGYKAPDNSNAIKENNIIGINRIVKLEVVIDGKIISHFKHFKLKQSTKRHHKFELTLAHDSLENRQSHTLENANKFLGNRLTVKILYKDVEQSPERVFVGVITKVGFSQEHHSLGNIILKGFSPTILLDAAPHTQSFGGDQPVNMGIIANEVIKQGIDKGKFDYRIDAKASSQILYSTQYDETHYNYLCRMAEAYGEQFFYDGEVLHFGNLPPQNKTVELVYGSNITGINVELKAVHINPSYYGYNSSSNAKLTSGETPVAHKGDLAQTAYRNNKGIFKTPSLRIAPLKARTDMDVTNSQTSTAGSQAVEVFTVSGETTVPFLYPGCVADLKMRKEDSNETSYFTKVMVTEAIHEIDTLGHYKGSFEAIAADTGFLPKPEFTVPVAQPQIATVLSNADPEGQGRVQVRFDWQMNDTTNFIRVMSPDAGGTDQITQNRGYVAIPEIGDQVMVNFVHSHPDRPFVMGGMFHGGVGLGGGASNRVKSIQTRSGHRVVFTEDESIIITDKSGNEIHLDTTGSNINISAPETMTLNCKNMNIIVKENMNTSVGMNISETAGMNKNTNIGLLNTLSVGTNFVTNVMGKMIEYISGNKESKVEKDTQTVVNGKGQVQTQNNHEFHSMEEIQHNSGEKSKSH</sequence>
<protein>
    <submittedName>
        <fullName evidence="2">Vgr family protein</fullName>
    </submittedName>
</protein>
<dbReference type="Gene3D" id="2.30.110.50">
    <property type="match status" value="1"/>
</dbReference>
<dbReference type="Gene3D" id="2.40.50.230">
    <property type="entry name" value="Gp5 N-terminal domain"/>
    <property type="match status" value="1"/>
</dbReference>
<evidence type="ECO:0000259" key="1">
    <source>
        <dbReference type="Pfam" id="PF04717"/>
    </source>
</evidence>
<organism evidence="2 3">
    <name type="scientific">Elizabethkingia occulta</name>
    <dbReference type="NCBI Taxonomy" id="1867263"/>
    <lineage>
        <taxon>Bacteria</taxon>
        <taxon>Pseudomonadati</taxon>
        <taxon>Bacteroidota</taxon>
        <taxon>Flavobacteriia</taxon>
        <taxon>Flavobacteriales</taxon>
        <taxon>Weeksellaceae</taxon>
        <taxon>Elizabethkingia</taxon>
    </lineage>
</organism>
<dbReference type="Proteomes" id="UP000190813">
    <property type="component" value="Unassembled WGS sequence"/>
</dbReference>
<dbReference type="SUPFAM" id="SSF69279">
    <property type="entry name" value="Phage tail proteins"/>
    <property type="match status" value="1"/>
</dbReference>
<accession>A0A1T3MNA6</accession>
<dbReference type="RefSeq" id="WP_078771515.1">
    <property type="nucleotide sequence ID" value="NZ_CBCSBR010000064.1"/>
</dbReference>
<name>A0A1T3MNA6_9FLAO</name>
<dbReference type="InterPro" id="IPR006531">
    <property type="entry name" value="Gp5/Vgr_OB"/>
</dbReference>
<dbReference type="SUPFAM" id="SSF69349">
    <property type="entry name" value="Phage fibre proteins"/>
    <property type="match status" value="1"/>
</dbReference>
<keyword evidence="3" id="KW-1185">Reference proteome</keyword>
<gene>
    <name evidence="2" type="ORF">BAZ10_01395</name>
</gene>
<dbReference type="AlphaFoldDB" id="A0A1T3MNA6"/>
<evidence type="ECO:0000313" key="2">
    <source>
        <dbReference type="EMBL" id="OPC65919.1"/>
    </source>
</evidence>
<evidence type="ECO:0000313" key="3">
    <source>
        <dbReference type="Proteomes" id="UP000190813"/>
    </source>
</evidence>
<dbReference type="InterPro" id="IPR037026">
    <property type="entry name" value="Vgr_OB-fold_dom_sf"/>
</dbReference>
<proteinExistence type="predicted"/>
<dbReference type="Pfam" id="PF04717">
    <property type="entry name" value="Phage_base_V"/>
    <property type="match status" value="1"/>
</dbReference>
<comment type="caution">
    <text evidence="2">The sequence shown here is derived from an EMBL/GenBank/DDBJ whole genome shotgun (WGS) entry which is preliminary data.</text>
</comment>
<dbReference type="EMBL" id="MAHX01000013">
    <property type="protein sequence ID" value="OPC65919.1"/>
    <property type="molecule type" value="Genomic_DNA"/>
</dbReference>
<dbReference type="SUPFAM" id="SSF69255">
    <property type="entry name" value="gp5 N-terminal domain-like"/>
    <property type="match status" value="1"/>
</dbReference>